<feature type="binding site" evidence="6">
    <location>
        <position position="97"/>
    </location>
    <ligand>
        <name>S-adenosyl-L-methionine</name>
        <dbReference type="ChEBI" id="CHEBI:59789"/>
    </ligand>
</feature>
<comment type="catalytic activity">
    <reaction evidence="1 5">
        <text>L-glutamyl-[protein] + S-adenosyl-L-methionine = [protein]-L-glutamate 5-O-methyl ester + S-adenosyl-L-homocysteine</text>
        <dbReference type="Rhea" id="RHEA:24452"/>
        <dbReference type="Rhea" id="RHEA-COMP:10208"/>
        <dbReference type="Rhea" id="RHEA-COMP:10311"/>
        <dbReference type="ChEBI" id="CHEBI:29973"/>
        <dbReference type="ChEBI" id="CHEBI:57856"/>
        <dbReference type="ChEBI" id="CHEBI:59789"/>
        <dbReference type="ChEBI" id="CHEBI:82795"/>
        <dbReference type="EC" id="2.1.1.80"/>
    </reaction>
</comment>
<dbReference type="InterPro" id="IPR029063">
    <property type="entry name" value="SAM-dependent_MTases_sf"/>
</dbReference>
<dbReference type="GO" id="GO:0008983">
    <property type="term" value="F:protein-glutamate O-methyltransferase activity"/>
    <property type="evidence" value="ECO:0007669"/>
    <property type="project" value="UniProtKB-EC"/>
</dbReference>
<feature type="binding site" evidence="6">
    <location>
        <begin position="239"/>
        <end position="240"/>
    </location>
    <ligand>
        <name>S-adenosyl-L-methionine</name>
        <dbReference type="ChEBI" id="CHEBI:59789"/>
    </ligand>
</feature>
<evidence type="ECO:0000256" key="6">
    <source>
        <dbReference type="PIRSR" id="PIRSR000410-1"/>
    </source>
</evidence>
<dbReference type="InterPro" id="IPR026024">
    <property type="entry name" value="Chemotaxis_MeTrfase_CheR"/>
</dbReference>
<feature type="domain" description="CheR-type methyltransferase" evidence="7">
    <location>
        <begin position="20"/>
        <end position="293"/>
    </location>
</feature>
<dbReference type="Pfam" id="PF03705">
    <property type="entry name" value="CheR_N"/>
    <property type="match status" value="1"/>
</dbReference>
<keyword evidence="4 5" id="KW-0949">S-adenosyl-L-methionine</keyword>
<dbReference type="EC" id="2.1.1.80" evidence="5"/>
<feature type="binding site" evidence="6">
    <location>
        <position position="137"/>
    </location>
    <ligand>
        <name>S-adenosyl-L-methionine</name>
        <dbReference type="ChEBI" id="CHEBI:59789"/>
    </ligand>
</feature>
<accession>A0A8I1GBY9</accession>
<dbReference type="PIRSF" id="PIRSF000410">
    <property type="entry name" value="CheR"/>
    <property type="match status" value="1"/>
</dbReference>
<feature type="binding site" evidence="6">
    <location>
        <position position="91"/>
    </location>
    <ligand>
        <name>S-adenosyl-L-methionine</name>
        <dbReference type="ChEBI" id="CHEBI:59789"/>
    </ligand>
</feature>
<evidence type="ECO:0000256" key="4">
    <source>
        <dbReference type="ARBA" id="ARBA00022691"/>
    </source>
</evidence>
<evidence type="ECO:0000313" key="9">
    <source>
        <dbReference type="Proteomes" id="UP000623250"/>
    </source>
</evidence>
<evidence type="ECO:0000259" key="7">
    <source>
        <dbReference type="PROSITE" id="PS50123"/>
    </source>
</evidence>
<dbReference type="InterPro" id="IPR022642">
    <property type="entry name" value="CheR_C"/>
</dbReference>
<keyword evidence="3 5" id="KW-0808">Transferase</keyword>
<dbReference type="Gene3D" id="3.40.50.150">
    <property type="entry name" value="Vaccinia Virus protein VP39"/>
    <property type="match status" value="1"/>
</dbReference>
<dbReference type="SUPFAM" id="SSF47757">
    <property type="entry name" value="Chemotaxis receptor methyltransferase CheR, N-terminal domain"/>
    <property type="match status" value="1"/>
</dbReference>
<comment type="function">
    <text evidence="5">Methylation of the membrane-bound methyl-accepting chemotaxis proteins (MCP) to form gamma-glutamyl methyl ester residues in MCP.</text>
</comment>
<evidence type="ECO:0000256" key="5">
    <source>
        <dbReference type="PIRNR" id="PIRNR000410"/>
    </source>
</evidence>
<dbReference type="InterPro" id="IPR000780">
    <property type="entry name" value="CheR_MeTrfase"/>
</dbReference>
<dbReference type="PANTHER" id="PTHR24422:SF26">
    <property type="entry name" value="CHEMOTAXIS PROTEIN METHYLTRANSFERASE"/>
    <property type="match status" value="1"/>
</dbReference>
<dbReference type="Gene3D" id="1.10.155.10">
    <property type="entry name" value="Chemotaxis receptor methyltransferase CheR, N-terminal domain"/>
    <property type="match status" value="1"/>
</dbReference>
<dbReference type="SMART" id="SM00138">
    <property type="entry name" value="MeTrc"/>
    <property type="match status" value="1"/>
</dbReference>
<protein>
    <recommendedName>
        <fullName evidence="5">Chemotaxis protein methyltransferase</fullName>
        <ecNumber evidence="5">2.1.1.80</ecNumber>
    </recommendedName>
</protein>
<dbReference type="RefSeq" id="WP_081796615.1">
    <property type="nucleotide sequence ID" value="NZ_JAEMUK010000002.1"/>
</dbReference>
<dbReference type="InterPro" id="IPR036804">
    <property type="entry name" value="CheR_N_sf"/>
</dbReference>
<sequence length="293" mass="33531">MAVALLADARRESLPDPDQLGDHDFVRIANLVSRQTGIRLPPSKRTMIETRLRKRMRACAKPTFDAYCSYLFDTGVLESELTHLIDVVTTNKTDFFREPEHFSFLANRAVPDLLARRHGERTPHLKLWSAASSNGAEAYTMAMVLAELASAKLRFLFSILGTDVSTRMLASARRAVYPAGFVAPVPEPLRRRYFMRSRDPEANEVRVVPELRQHMQFSAINLMAETYRFDHDYDAIFLRNVLIYFEKDIQIEVTRRLVSHLRPNGYLFLGHSETWVGNSLNARQVAPSIYQVS</sequence>
<organism evidence="8 9">
    <name type="scientific">Rhodomicrobium udaipurense</name>
    <dbReference type="NCBI Taxonomy" id="1202716"/>
    <lineage>
        <taxon>Bacteria</taxon>
        <taxon>Pseudomonadati</taxon>
        <taxon>Pseudomonadota</taxon>
        <taxon>Alphaproteobacteria</taxon>
        <taxon>Hyphomicrobiales</taxon>
        <taxon>Hyphomicrobiaceae</taxon>
        <taxon>Rhodomicrobium</taxon>
    </lineage>
</organism>
<keyword evidence="2 5" id="KW-0489">Methyltransferase</keyword>
<dbReference type="InterPro" id="IPR022641">
    <property type="entry name" value="CheR_N"/>
</dbReference>
<evidence type="ECO:0000256" key="2">
    <source>
        <dbReference type="ARBA" id="ARBA00022603"/>
    </source>
</evidence>
<comment type="caution">
    <text evidence="8">The sequence shown here is derived from an EMBL/GenBank/DDBJ whole genome shotgun (WGS) entry which is preliminary data.</text>
</comment>
<feature type="binding site" evidence="6">
    <location>
        <begin position="221"/>
        <end position="222"/>
    </location>
    <ligand>
        <name>S-adenosyl-L-methionine</name>
        <dbReference type="ChEBI" id="CHEBI:59789"/>
    </ligand>
</feature>
<dbReference type="PROSITE" id="PS50123">
    <property type="entry name" value="CHER"/>
    <property type="match status" value="1"/>
</dbReference>
<dbReference type="EMBL" id="JAEMUK010000002">
    <property type="protein sequence ID" value="MBJ7542149.1"/>
    <property type="molecule type" value="Genomic_DNA"/>
</dbReference>
<name>A0A8I1GBY9_9HYPH</name>
<dbReference type="SUPFAM" id="SSF53335">
    <property type="entry name" value="S-adenosyl-L-methionine-dependent methyltransferases"/>
    <property type="match status" value="1"/>
</dbReference>
<dbReference type="AlphaFoldDB" id="A0A8I1GBY9"/>
<feature type="binding site" evidence="6">
    <location>
        <position position="163"/>
    </location>
    <ligand>
        <name>S-adenosyl-L-methionine</name>
        <dbReference type="ChEBI" id="CHEBI:59789"/>
    </ligand>
</feature>
<evidence type="ECO:0000313" key="8">
    <source>
        <dbReference type="EMBL" id="MBJ7542149.1"/>
    </source>
</evidence>
<evidence type="ECO:0000256" key="1">
    <source>
        <dbReference type="ARBA" id="ARBA00001541"/>
    </source>
</evidence>
<keyword evidence="9" id="KW-1185">Reference proteome</keyword>
<dbReference type="GO" id="GO:0032259">
    <property type="term" value="P:methylation"/>
    <property type="evidence" value="ECO:0007669"/>
    <property type="project" value="UniProtKB-KW"/>
</dbReference>
<dbReference type="PANTHER" id="PTHR24422">
    <property type="entry name" value="CHEMOTAXIS PROTEIN METHYLTRANSFERASE"/>
    <property type="match status" value="1"/>
</dbReference>
<feature type="binding site" evidence="6">
    <location>
        <position position="93"/>
    </location>
    <ligand>
        <name>S-adenosyl-L-methionine</name>
        <dbReference type="ChEBI" id="CHEBI:59789"/>
    </ligand>
</feature>
<proteinExistence type="predicted"/>
<evidence type="ECO:0000256" key="3">
    <source>
        <dbReference type="ARBA" id="ARBA00022679"/>
    </source>
</evidence>
<dbReference type="Proteomes" id="UP000623250">
    <property type="component" value="Unassembled WGS sequence"/>
</dbReference>
<dbReference type="PRINTS" id="PR00996">
    <property type="entry name" value="CHERMTFRASE"/>
</dbReference>
<dbReference type="Pfam" id="PF01739">
    <property type="entry name" value="CheR"/>
    <property type="match status" value="1"/>
</dbReference>
<reference evidence="8 9" key="1">
    <citation type="submission" date="2020-12" db="EMBL/GenBank/DDBJ databases">
        <title>Revised draft genomes of Rhodomicrobium vannielii ATCC 17100 and Rhodomicrobium udaipurense JA643.</title>
        <authorList>
            <person name="Conners E.M."/>
            <person name="Davenport E.J."/>
            <person name="Bose A."/>
        </authorList>
    </citation>
    <scope>NUCLEOTIDE SEQUENCE [LARGE SCALE GENOMIC DNA]</scope>
    <source>
        <strain evidence="8 9">JA643</strain>
    </source>
</reference>
<dbReference type="InterPro" id="IPR050903">
    <property type="entry name" value="Bact_Chemotaxis_MeTrfase"/>
</dbReference>
<gene>
    <name evidence="8" type="ORF">JDN41_01080</name>
</gene>